<dbReference type="EMBL" id="UXUI01007326">
    <property type="protein sequence ID" value="VDD87009.1"/>
    <property type="molecule type" value="Genomic_DNA"/>
</dbReference>
<organism evidence="5">
    <name type="scientific">Enterobius vermicularis</name>
    <name type="common">Human pinworm</name>
    <dbReference type="NCBI Taxonomy" id="51028"/>
    <lineage>
        <taxon>Eukaryota</taxon>
        <taxon>Metazoa</taxon>
        <taxon>Ecdysozoa</taxon>
        <taxon>Nematoda</taxon>
        <taxon>Chromadorea</taxon>
        <taxon>Rhabditida</taxon>
        <taxon>Spirurina</taxon>
        <taxon>Oxyuridomorpha</taxon>
        <taxon>Oxyuroidea</taxon>
        <taxon>Oxyuridae</taxon>
        <taxon>Enterobius</taxon>
    </lineage>
</organism>
<feature type="transmembrane region" description="Helical" evidence="1">
    <location>
        <begin position="80"/>
        <end position="99"/>
    </location>
</feature>
<feature type="transmembrane region" description="Helical" evidence="1">
    <location>
        <begin position="34"/>
        <end position="51"/>
    </location>
</feature>
<keyword evidence="1" id="KW-0472">Membrane</keyword>
<keyword evidence="2" id="KW-0732">Signal</keyword>
<keyword evidence="1" id="KW-0812">Transmembrane</keyword>
<reference evidence="3 4" key="2">
    <citation type="submission" date="2018-10" db="EMBL/GenBank/DDBJ databases">
        <authorList>
            <consortium name="Pathogen Informatics"/>
        </authorList>
    </citation>
    <scope>NUCLEOTIDE SEQUENCE [LARGE SCALE GENOMIC DNA]</scope>
</reference>
<evidence type="ECO:0000313" key="5">
    <source>
        <dbReference type="WBParaSite" id="EVEC_0000244401-mRNA-1"/>
    </source>
</evidence>
<name>A0A0N4UY06_ENTVE</name>
<feature type="transmembrane region" description="Helical" evidence="1">
    <location>
        <begin position="137"/>
        <end position="159"/>
    </location>
</feature>
<feature type="transmembrane region" description="Helical" evidence="1">
    <location>
        <begin position="171"/>
        <end position="193"/>
    </location>
</feature>
<evidence type="ECO:0000256" key="2">
    <source>
        <dbReference type="SAM" id="SignalP"/>
    </source>
</evidence>
<dbReference type="OrthoDB" id="5864807at2759"/>
<evidence type="ECO:0000313" key="3">
    <source>
        <dbReference type="EMBL" id="VDD87009.1"/>
    </source>
</evidence>
<protein>
    <submittedName>
        <fullName evidence="5">YhhN-like protein</fullName>
    </submittedName>
</protein>
<dbReference type="AlphaFoldDB" id="A0A0N4UY06"/>
<reference evidence="5" key="1">
    <citation type="submission" date="2017-02" db="UniProtKB">
        <authorList>
            <consortium name="WormBaseParasite"/>
        </authorList>
    </citation>
    <scope>IDENTIFICATION</scope>
</reference>
<sequence>MHFSNPVQILLLYSMLAFVSYIESHEFRDEAPFLHVLPVITLAALTLPLTMEKKPKLCTAASFLALAEGHYIQIVSRRGAEWSCVLIAISHLFYLASFVSYVRKIWYQICVPIIICYFSLIYHCFGDIYWSFPMLTVLNALQIAIICGSLIAAASLWRWNSATGASQADLVRFIGLLLCFGCSSLVIISRFGVRIDKFSFTTKTLSYIAQGLLFLANERAF</sequence>
<feature type="chain" id="PRO_5043122561" evidence="2">
    <location>
        <begin position="25"/>
        <end position="221"/>
    </location>
</feature>
<proteinExistence type="predicted"/>
<accession>A0A0N4UY06</accession>
<feature type="signal peptide" evidence="2">
    <location>
        <begin position="1"/>
        <end position="24"/>
    </location>
</feature>
<keyword evidence="4" id="KW-1185">Reference proteome</keyword>
<evidence type="ECO:0000313" key="4">
    <source>
        <dbReference type="Proteomes" id="UP000274131"/>
    </source>
</evidence>
<evidence type="ECO:0000256" key="1">
    <source>
        <dbReference type="SAM" id="Phobius"/>
    </source>
</evidence>
<dbReference type="WBParaSite" id="EVEC_0000244401-mRNA-1">
    <property type="protein sequence ID" value="EVEC_0000244401-mRNA-1"/>
    <property type="gene ID" value="EVEC_0000244401"/>
</dbReference>
<feature type="transmembrane region" description="Helical" evidence="1">
    <location>
        <begin position="105"/>
        <end position="125"/>
    </location>
</feature>
<dbReference type="Proteomes" id="UP000274131">
    <property type="component" value="Unassembled WGS sequence"/>
</dbReference>
<keyword evidence="1" id="KW-1133">Transmembrane helix</keyword>
<gene>
    <name evidence="3" type="ORF">EVEC_LOCUS2152</name>
</gene>
<dbReference type="STRING" id="51028.A0A0N4UY06"/>